<protein>
    <recommendedName>
        <fullName evidence="3">SYO1-like TPR repeats domain-containing protein</fullName>
    </recommendedName>
</protein>
<evidence type="ECO:0000259" key="3">
    <source>
        <dbReference type="Pfam" id="PF25567"/>
    </source>
</evidence>
<dbReference type="CDD" id="cd13394">
    <property type="entry name" value="Syo1_like"/>
    <property type="match status" value="1"/>
</dbReference>
<dbReference type="InterPro" id="IPR052616">
    <property type="entry name" value="SYO1-like"/>
</dbReference>
<dbReference type="GO" id="GO:0042273">
    <property type="term" value="P:ribosomal large subunit biogenesis"/>
    <property type="evidence" value="ECO:0007669"/>
    <property type="project" value="TreeGrafter"/>
</dbReference>
<dbReference type="InterPro" id="IPR016024">
    <property type="entry name" value="ARM-type_fold"/>
</dbReference>
<gene>
    <name evidence="4" type="ORF">CANTADRAFT_25930</name>
</gene>
<dbReference type="AlphaFoldDB" id="A0A1E4SLM3"/>
<keyword evidence="5" id="KW-1185">Reference proteome</keyword>
<dbReference type="OrthoDB" id="288703at2759"/>
<evidence type="ECO:0000313" key="4">
    <source>
        <dbReference type="EMBL" id="ODV80292.1"/>
    </source>
</evidence>
<dbReference type="PANTHER" id="PTHR13347:SF1">
    <property type="entry name" value="HEAT REPEAT-CONTAINING PROTEIN 3"/>
    <property type="match status" value="1"/>
</dbReference>
<comment type="similarity">
    <text evidence="1">Belongs to the nuclear import and ribosome assembly adapter family.</text>
</comment>
<feature type="domain" description="SYO1-like TPR repeats" evidence="3">
    <location>
        <begin position="389"/>
        <end position="614"/>
    </location>
</feature>
<dbReference type="GO" id="GO:0006606">
    <property type="term" value="P:protein import into nucleus"/>
    <property type="evidence" value="ECO:0007669"/>
    <property type="project" value="TreeGrafter"/>
</dbReference>
<proteinExistence type="inferred from homology"/>
<dbReference type="SUPFAM" id="SSF48371">
    <property type="entry name" value="ARM repeat"/>
    <property type="match status" value="1"/>
</dbReference>
<dbReference type="Gene3D" id="1.25.10.10">
    <property type="entry name" value="Leucine-rich Repeat Variant"/>
    <property type="match status" value="1"/>
</dbReference>
<dbReference type="Pfam" id="PF25567">
    <property type="entry name" value="TPR_SYO1"/>
    <property type="match status" value="1"/>
</dbReference>
<dbReference type="Proteomes" id="UP000094285">
    <property type="component" value="Unassembled WGS sequence"/>
</dbReference>
<feature type="compositionally biased region" description="Basic residues" evidence="2">
    <location>
        <begin position="1"/>
        <end position="11"/>
    </location>
</feature>
<dbReference type="GO" id="GO:0051082">
    <property type="term" value="F:unfolded protein binding"/>
    <property type="evidence" value="ECO:0007669"/>
    <property type="project" value="TreeGrafter"/>
</dbReference>
<feature type="region of interest" description="Disordered" evidence="2">
    <location>
        <begin position="1"/>
        <end position="37"/>
    </location>
</feature>
<evidence type="ECO:0000256" key="2">
    <source>
        <dbReference type="SAM" id="MobiDB-lite"/>
    </source>
</evidence>
<evidence type="ECO:0000256" key="1">
    <source>
        <dbReference type="ARBA" id="ARBA00049983"/>
    </source>
</evidence>
<dbReference type="STRING" id="984487.A0A1E4SLM3"/>
<dbReference type="RefSeq" id="XP_020065414.1">
    <property type="nucleotide sequence ID" value="XM_020207587.1"/>
</dbReference>
<name>A0A1E4SLM3_9ASCO</name>
<dbReference type="EMBL" id="KV453911">
    <property type="protein sequence ID" value="ODV80292.1"/>
    <property type="molecule type" value="Genomic_DNA"/>
</dbReference>
<sequence length="616" mass="70085">MGKLKRRKNQKARVNPLSRTPGSGPALQDPKKDETTRQTKIIPLLNKLKSSPPNEKSMALGAITVLCEDERMRKMLLKEKLVVTIFESCLTDNNDEIVVESFGLIRNIGIEEGLDVLKHFWRLDLWKHITDGLNKIQTSYKHVITNGPGKDKSKVQLLYDFTENILSLVMVLAGGSNDLYDSIFHQIDPILSLVFDLISNQRNEKSSLRITTKLFNSLLEFIYEFSTESDEFIAKLNQESFELGPIIEHVESHPNQYNELTLTYVEGLKFNYGGSNGYQLGESILNNIYQILSNINLQDLASHIKLANSIPTKDKTMDDITKEGNATLHSKTQLSTLEVSLDLITSILEFLSVNEETALEGEPIQLPPSLVDTLLNKTYPILTELFKFELANQYMLMLTNKILVSLNNLVWLILSTENLPVEWFEKSNEIWTMILQTSFEALDLQKISLNILWGIAKCLGPEVPKNEAMITSLVTKGQELKSAEIKDEAIDVYQSLVGLLGTLAVVVDNTALTAQISQFLFESIDTFKTFANPLATEIVIESFNQIYDIFGDKDFAYDTEIFVQLNYLSKLRQLEPEMKALYKKIDKNKYGQLKLRAEEVWINLGRFIQYKESERL</sequence>
<organism evidence="4 5">
    <name type="scientific">Suhomyces tanzawaensis NRRL Y-17324</name>
    <dbReference type="NCBI Taxonomy" id="984487"/>
    <lineage>
        <taxon>Eukaryota</taxon>
        <taxon>Fungi</taxon>
        <taxon>Dikarya</taxon>
        <taxon>Ascomycota</taxon>
        <taxon>Saccharomycotina</taxon>
        <taxon>Pichiomycetes</taxon>
        <taxon>Debaryomycetaceae</taxon>
        <taxon>Suhomyces</taxon>
    </lineage>
</organism>
<dbReference type="GeneID" id="30981724"/>
<accession>A0A1E4SLM3</accession>
<evidence type="ECO:0000313" key="5">
    <source>
        <dbReference type="Proteomes" id="UP000094285"/>
    </source>
</evidence>
<dbReference type="InterPro" id="IPR057990">
    <property type="entry name" value="TPR_SYO1"/>
</dbReference>
<reference evidence="5" key="1">
    <citation type="submission" date="2016-05" db="EMBL/GenBank/DDBJ databases">
        <title>Comparative genomics of biotechnologically important yeasts.</title>
        <authorList>
            <consortium name="DOE Joint Genome Institute"/>
            <person name="Riley R."/>
            <person name="Haridas S."/>
            <person name="Wolfe K.H."/>
            <person name="Lopes M.R."/>
            <person name="Hittinger C.T."/>
            <person name="Goker M."/>
            <person name="Salamov A."/>
            <person name="Wisecaver J."/>
            <person name="Long T.M."/>
            <person name="Aerts A.L."/>
            <person name="Barry K."/>
            <person name="Choi C."/>
            <person name="Clum A."/>
            <person name="Coughlan A.Y."/>
            <person name="Deshpande S."/>
            <person name="Douglass A.P."/>
            <person name="Hanson S.J."/>
            <person name="Klenk H.-P."/>
            <person name="Labutti K."/>
            <person name="Lapidus A."/>
            <person name="Lindquist E."/>
            <person name="Lipzen A."/>
            <person name="Meier-Kolthoff J.P."/>
            <person name="Ohm R.A."/>
            <person name="Otillar R.P."/>
            <person name="Pangilinan J."/>
            <person name="Peng Y."/>
            <person name="Rokas A."/>
            <person name="Rosa C.A."/>
            <person name="Scheuner C."/>
            <person name="Sibirny A.A."/>
            <person name="Slot J.C."/>
            <person name="Stielow J.B."/>
            <person name="Sun H."/>
            <person name="Kurtzman C.P."/>
            <person name="Blackwell M."/>
            <person name="Grigoriev I.V."/>
            <person name="Jeffries T.W."/>
        </authorList>
    </citation>
    <scope>NUCLEOTIDE SEQUENCE [LARGE SCALE GENOMIC DNA]</scope>
    <source>
        <strain evidence="5">NRRL Y-17324</strain>
    </source>
</reference>
<dbReference type="PANTHER" id="PTHR13347">
    <property type="entry name" value="HEAT REPEAT-CONTAINING PROTEIN 3"/>
    <property type="match status" value="1"/>
</dbReference>
<dbReference type="InterPro" id="IPR011989">
    <property type="entry name" value="ARM-like"/>
</dbReference>